<evidence type="ECO:0000313" key="2">
    <source>
        <dbReference type="Proteomes" id="UP000308600"/>
    </source>
</evidence>
<dbReference type="Proteomes" id="UP000308600">
    <property type="component" value="Unassembled WGS sequence"/>
</dbReference>
<accession>A0ACD3AFQ6</accession>
<name>A0ACD3AFQ6_9AGAR</name>
<protein>
    <submittedName>
        <fullName evidence="1">Uncharacterized protein</fullName>
    </submittedName>
</protein>
<proteinExistence type="predicted"/>
<evidence type="ECO:0000313" key="1">
    <source>
        <dbReference type="EMBL" id="TFK64449.1"/>
    </source>
</evidence>
<sequence length="167" mass="17890">MSSHHTSLPSTLTTSDDPPSFRAIQDPVTIPNVARDAGAASTVPKTTDNTSGAPPSLVQGYKQVESFGPSEDYITDEDIDEETVYVTLDLGNIEPTLVPSSTSYRLVGLETPTPYLQLSGTIFKGTHNELLGSELLFTDDTTQGGSSLPVYTDSSLYHRIQTGQNGH</sequence>
<dbReference type="EMBL" id="ML208474">
    <property type="protein sequence ID" value="TFK64449.1"/>
    <property type="molecule type" value="Genomic_DNA"/>
</dbReference>
<organism evidence="1 2">
    <name type="scientific">Pluteus cervinus</name>
    <dbReference type="NCBI Taxonomy" id="181527"/>
    <lineage>
        <taxon>Eukaryota</taxon>
        <taxon>Fungi</taxon>
        <taxon>Dikarya</taxon>
        <taxon>Basidiomycota</taxon>
        <taxon>Agaricomycotina</taxon>
        <taxon>Agaricomycetes</taxon>
        <taxon>Agaricomycetidae</taxon>
        <taxon>Agaricales</taxon>
        <taxon>Pluteineae</taxon>
        <taxon>Pluteaceae</taxon>
        <taxon>Pluteus</taxon>
    </lineage>
</organism>
<keyword evidence="2" id="KW-1185">Reference proteome</keyword>
<gene>
    <name evidence="1" type="ORF">BDN72DRAFT_774548</name>
</gene>
<reference evidence="1 2" key="1">
    <citation type="journal article" date="2019" name="Nat. Ecol. Evol.">
        <title>Megaphylogeny resolves global patterns of mushroom evolution.</title>
        <authorList>
            <person name="Varga T."/>
            <person name="Krizsan K."/>
            <person name="Foldi C."/>
            <person name="Dima B."/>
            <person name="Sanchez-Garcia M."/>
            <person name="Sanchez-Ramirez S."/>
            <person name="Szollosi G.J."/>
            <person name="Szarkandi J.G."/>
            <person name="Papp V."/>
            <person name="Albert L."/>
            <person name="Andreopoulos W."/>
            <person name="Angelini C."/>
            <person name="Antonin V."/>
            <person name="Barry K.W."/>
            <person name="Bougher N.L."/>
            <person name="Buchanan P."/>
            <person name="Buyck B."/>
            <person name="Bense V."/>
            <person name="Catcheside P."/>
            <person name="Chovatia M."/>
            <person name="Cooper J."/>
            <person name="Damon W."/>
            <person name="Desjardin D."/>
            <person name="Finy P."/>
            <person name="Geml J."/>
            <person name="Haridas S."/>
            <person name="Hughes K."/>
            <person name="Justo A."/>
            <person name="Karasinski D."/>
            <person name="Kautmanova I."/>
            <person name="Kiss B."/>
            <person name="Kocsube S."/>
            <person name="Kotiranta H."/>
            <person name="LaButti K.M."/>
            <person name="Lechner B.E."/>
            <person name="Liimatainen K."/>
            <person name="Lipzen A."/>
            <person name="Lukacs Z."/>
            <person name="Mihaltcheva S."/>
            <person name="Morgado L.N."/>
            <person name="Niskanen T."/>
            <person name="Noordeloos M.E."/>
            <person name="Ohm R.A."/>
            <person name="Ortiz-Santana B."/>
            <person name="Ovrebo C."/>
            <person name="Racz N."/>
            <person name="Riley R."/>
            <person name="Savchenko A."/>
            <person name="Shiryaev A."/>
            <person name="Soop K."/>
            <person name="Spirin V."/>
            <person name="Szebenyi C."/>
            <person name="Tomsovsky M."/>
            <person name="Tulloss R.E."/>
            <person name="Uehling J."/>
            <person name="Grigoriev I.V."/>
            <person name="Vagvolgyi C."/>
            <person name="Papp T."/>
            <person name="Martin F.M."/>
            <person name="Miettinen O."/>
            <person name="Hibbett D.S."/>
            <person name="Nagy L.G."/>
        </authorList>
    </citation>
    <scope>NUCLEOTIDE SEQUENCE [LARGE SCALE GENOMIC DNA]</scope>
    <source>
        <strain evidence="1 2">NL-1719</strain>
    </source>
</reference>